<gene>
    <name evidence="3" type="primary">FUN31_2</name>
    <name evidence="3" type="ORF">V5O48_014217</name>
</gene>
<feature type="domain" description="Protein kinase" evidence="2">
    <location>
        <begin position="68"/>
        <end position="277"/>
    </location>
</feature>
<evidence type="ECO:0000256" key="1">
    <source>
        <dbReference type="SAM" id="Coils"/>
    </source>
</evidence>
<evidence type="ECO:0000259" key="2">
    <source>
        <dbReference type="PROSITE" id="PS50011"/>
    </source>
</evidence>
<accession>A0ABR3EXX1</accession>
<keyword evidence="3" id="KW-0808">Transferase</keyword>
<name>A0ABR3EXX1_9AGAR</name>
<protein>
    <submittedName>
        <fullName evidence="3">Serine/threonine protein kinase</fullName>
    </submittedName>
</protein>
<keyword evidence="3" id="KW-0418">Kinase</keyword>
<dbReference type="Pfam" id="PF07714">
    <property type="entry name" value="PK_Tyr_Ser-Thr"/>
    <property type="match status" value="1"/>
</dbReference>
<dbReference type="InterPro" id="IPR011009">
    <property type="entry name" value="Kinase-like_dom_sf"/>
</dbReference>
<comment type="caution">
    <text evidence="3">The sequence shown here is derived from an EMBL/GenBank/DDBJ whole genome shotgun (WGS) entry which is preliminary data.</text>
</comment>
<dbReference type="InterPro" id="IPR008271">
    <property type="entry name" value="Ser/Thr_kinase_AS"/>
</dbReference>
<evidence type="ECO:0000313" key="4">
    <source>
        <dbReference type="Proteomes" id="UP001465976"/>
    </source>
</evidence>
<dbReference type="InterPro" id="IPR051681">
    <property type="entry name" value="Ser/Thr_Kinases-Pseudokinases"/>
</dbReference>
<feature type="coiled-coil region" evidence="1">
    <location>
        <begin position="9"/>
        <end position="36"/>
    </location>
</feature>
<dbReference type="InterPro" id="IPR001245">
    <property type="entry name" value="Ser-Thr/Tyr_kinase_cat_dom"/>
</dbReference>
<dbReference type="GO" id="GO:0004674">
    <property type="term" value="F:protein serine/threonine kinase activity"/>
    <property type="evidence" value="ECO:0007669"/>
    <property type="project" value="UniProtKB-KW"/>
</dbReference>
<dbReference type="PANTHER" id="PTHR44329">
    <property type="entry name" value="SERINE/THREONINE-PROTEIN KINASE TNNI3K-RELATED"/>
    <property type="match status" value="1"/>
</dbReference>
<dbReference type="Gene3D" id="1.10.510.10">
    <property type="entry name" value="Transferase(Phosphotransferase) domain 1"/>
    <property type="match status" value="1"/>
</dbReference>
<keyword evidence="3" id="KW-0723">Serine/threonine-protein kinase</keyword>
<evidence type="ECO:0000313" key="3">
    <source>
        <dbReference type="EMBL" id="KAL0567780.1"/>
    </source>
</evidence>
<dbReference type="InterPro" id="IPR000719">
    <property type="entry name" value="Prot_kinase_dom"/>
</dbReference>
<dbReference type="SUPFAM" id="SSF56112">
    <property type="entry name" value="Protein kinase-like (PK-like)"/>
    <property type="match status" value="1"/>
</dbReference>
<proteinExistence type="predicted"/>
<dbReference type="Proteomes" id="UP001465976">
    <property type="component" value="Unassembled WGS sequence"/>
</dbReference>
<keyword evidence="1" id="KW-0175">Coiled coil</keyword>
<organism evidence="3 4">
    <name type="scientific">Marasmius crinis-equi</name>
    <dbReference type="NCBI Taxonomy" id="585013"/>
    <lineage>
        <taxon>Eukaryota</taxon>
        <taxon>Fungi</taxon>
        <taxon>Dikarya</taxon>
        <taxon>Basidiomycota</taxon>
        <taxon>Agaricomycotina</taxon>
        <taxon>Agaricomycetes</taxon>
        <taxon>Agaricomycetidae</taxon>
        <taxon>Agaricales</taxon>
        <taxon>Marasmiineae</taxon>
        <taxon>Marasmiaceae</taxon>
        <taxon>Marasmius</taxon>
    </lineage>
</organism>
<dbReference type="PROSITE" id="PS00108">
    <property type="entry name" value="PROTEIN_KINASE_ST"/>
    <property type="match status" value="1"/>
</dbReference>
<dbReference type="PROSITE" id="PS50011">
    <property type="entry name" value="PROTEIN_KINASE_DOM"/>
    <property type="match status" value="1"/>
</dbReference>
<dbReference type="SMART" id="SM00220">
    <property type="entry name" value="S_TKc"/>
    <property type="match status" value="1"/>
</dbReference>
<keyword evidence="4" id="KW-1185">Reference proteome</keyword>
<sequence>MSLGLGDLDDLLKKELSDLQSALADLTQRESLLELKGDEAQCKLDVLQLLADFPRLPPRCLMIRNVKLLGDGPFGGGGFGDLWKGEIGSSATDRMECAVKIVRRYRKENENAFKTHLREAILWRQLKHPNVLPFLGIYHLDNNKKDICLVSPFMENGHLHDFLTNSRPEDVHGQTLMYDIASGVVYLHDEDIIHGDLKEYNVLVRKDGRACICDFGSARLAVTLGLGHTTSVLGGGTHGYMAPELWSGGLSSKETDVYAYGTLCYGASLLVHGGNHP</sequence>
<dbReference type="EMBL" id="JBAHYK010001498">
    <property type="protein sequence ID" value="KAL0567780.1"/>
    <property type="molecule type" value="Genomic_DNA"/>
</dbReference>
<reference evidence="3 4" key="1">
    <citation type="submission" date="2024-02" db="EMBL/GenBank/DDBJ databases">
        <title>A draft genome for the cacao thread blight pathogen Marasmius crinis-equi.</title>
        <authorList>
            <person name="Cohen S.P."/>
            <person name="Baruah I.K."/>
            <person name="Amoako-Attah I."/>
            <person name="Bukari Y."/>
            <person name="Meinhardt L.W."/>
            <person name="Bailey B.A."/>
        </authorList>
    </citation>
    <scope>NUCLEOTIDE SEQUENCE [LARGE SCALE GENOMIC DNA]</scope>
    <source>
        <strain evidence="3 4">GH-76</strain>
    </source>
</reference>